<dbReference type="RefSeq" id="WP_210154802.1">
    <property type="nucleotide sequence ID" value="NZ_JAFCNB010000003.1"/>
</dbReference>
<evidence type="ECO:0000256" key="2">
    <source>
        <dbReference type="SAM" id="Phobius"/>
    </source>
</evidence>
<evidence type="ECO:0000313" key="4">
    <source>
        <dbReference type="Proteomes" id="UP000674234"/>
    </source>
</evidence>
<feature type="region of interest" description="Disordered" evidence="1">
    <location>
        <begin position="1"/>
        <end position="21"/>
    </location>
</feature>
<dbReference type="InterPro" id="IPR027417">
    <property type="entry name" value="P-loop_NTPase"/>
</dbReference>
<organism evidence="3 4">
    <name type="scientific">Microbispora oryzae</name>
    <dbReference type="NCBI Taxonomy" id="2806554"/>
    <lineage>
        <taxon>Bacteria</taxon>
        <taxon>Bacillati</taxon>
        <taxon>Actinomycetota</taxon>
        <taxon>Actinomycetes</taxon>
        <taxon>Streptosporangiales</taxon>
        <taxon>Streptosporangiaceae</taxon>
        <taxon>Microbispora</taxon>
    </lineage>
</organism>
<feature type="compositionally biased region" description="Low complexity" evidence="1">
    <location>
        <begin position="592"/>
        <end position="613"/>
    </location>
</feature>
<feature type="compositionally biased region" description="Pro residues" evidence="1">
    <location>
        <begin position="572"/>
        <end position="591"/>
    </location>
</feature>
<protein>
    <submittedName>
        <fullName evidence="3">Uncharacterized protein</fullName>
    </submittedName>
</protein>
<dbReference type="EMBL" id="JAFCNB010000003">
    <property type="protein sequence ID" value="MBP2703490.1"/>
    <property type="molecule type" value="Genomic_DNA"/>
</dbReference>
<feature type="transmembrane region" description="Helical" evidence="2">
    <location>
        <begin position="36"/>
        <end position="56"/>
    </location>
</feature>
<proteinExistence type="predicted"/>
<accession>A0A940WDG5</accession>
<dbReference type="Gene3D" id="3.40.50.300">
    <property type="entry name" value="P-loop containing nucleotide triphosphate hydrolases"/>
    <property type="match status" value="1"/>
</dbReference>
<keyword evidence="2" id="KW-1133">Transmembrane helix</keyword>
<evidence type="ECO:0000313" key="3">
    <source>
        <dbReference type="EMBL" id="MBP2703490.1"/>
    </source>
</evidence>
<sequence length="796" mass="86216">MVAFLTSSPKTSRREARKLKRQMSETGEISAALRLLAPWLLLLLSIGVAPLAWLLTRARDVQGFTATCVIVCGALLVWSSLYLNRGRLTFNRVHEALNFAAPTGVTSYTILQGPDTYVMIGAFTFGMTSAIIWHKRHTSTTLRELERRGHGGGGSAEWRGFVQDYMPSIADSELTVIRNTPVDAVAGLQLGPGEVPDDLSAQLIDRITKFFGGIRGGTTLAIGDHLDKVGVHVMKTDPLRKPFDWQGPSAPGESIVELVEGLGRYRDNADLSLVMPYVAAATPDDEDVQQSHLLMVGMSRAGKGDAGELIDCNVACRADAGVVVLDAVKGDQQLGVIGDGAVYVVTSVPAIRSFMWKLVNVTIPNRAAFLGDPRRNPLGRMLREWVPGCGLTWLQVHAYEAAALYGNADLVKITERAASVGIKLIVEAQRGVHDRVDTNVRSNAADLIMFGCNDADDAKLVMPPELVDMGAQPWVWKNRQPGMCYTVLGHLPLNRQVIPARFARRSRDGSDVAAALAEYRPFVEAPLDPITAASWGEPYAKFDATRQAERDRRPRQHAFAGPPAPRYADPYEQPPAPAAAPAAPPAVPTPPAAAAAPPVAVRRSTPAPAAAPADDMPVEGFDLGEGLDDELAPGPEYEADEVATQAENLVGDVALGLEGDPERRGVLQQMVDGLERMGRPGDDEPQGAAGERFEDIEFPPAEGDEGLQAIVDRDEAVDILLAILAEDIGEGGTFKPQDLYDLVRARARRSDSWVRHELKTLREWGCVRSHDDYGSYVVIHTQRGDRGEPTEPDYGQ</sequence>
<keyword evidence="2" id="KW-0812">Transmembrane</keyword>
<comment type="caution">
    <text evidence="3">The sequence shown here is derived from an EMBL/GenBank/DDBJ whole genome shotgun (WGS) entry which is preliminary data.</text>
</comment>
<feature type="region of interest" description="Disordered" evidence="1">
    <location>
        <begin position="544"/>
        <end position="634"/>
    </location>
</feature>
<dbReference type="AlphaFoldDB" id="A0A940WDG5"/>
<reference evidence="3" key="1">
    <citation type="submission" date="2021-02" db="EMBL/GenBank/DDBJ databases">
        <title>Draft genome sequence of Microbispora sp. RL4-1S isolated from rice leaves in Thailand.</title>
        <authorList>
            <person name="Muangham S."/>
            <person name="Duangmal K."/>
        </authorList>
    </citation>
    <scope>NUCLEOTIDE SEQUENCE</scope>
    <source>
        <strain evidence="3">RL4-1S</strain>
    </source>
</reference>
<gene>
    <name evidence="3" type="ORF">JOL79_06720</name>
</gene>
<name>A0A940WDG5_9ACTN</name>
<feature type="transmembrane region" description="Helical" evidence="2">
    <location>
        <begin position="63"/>
        <end position="83"/>
    </location>
</feature>
<keyword evidence="2" id="KW-0472">Membrane</keyword>
<keyword evidence="4" id="KW-1185">Reference proteome</keyword>
<feature type="compositionally biased region" description="Acidic residues" evidence="1">
    <location>
        <begin position="625"/>
        <end position="634"/>
    </location>
</feature>
<feature type="transmembrane region" description="Helical" evidence="2">
    <location>
        <begin position="116"/>
        <end position="133"/>
    </location>
</feature>
<evidence type="ECO:0000256" key="1">
    <source>
        <dbReference type="SAM" id="MobiDB-lite"/>
    </source>
</evidence>
<feature type="compositionally biased region" description="Polar residues" evidence="1">
    <location>
        <begin position="1"/>
        <end position="10"/>
    </location>
</feature>
<dbReference type="Proteomes" id="UP000674234">
    <property type="component" value="Unassembled WGS sequence"/>
</dbReference>